<comment type="caution">
    <text evidence="2">The sequence shown here is derived from an EMBL/GenBank/DDBJ whole genome shotgun (WGS) entry which is preliminary data.</text>
</comment>
<name>A0AAW0MDD0_9GOBI</name>
<proteinExistence type="predicted"/>
<reference evidence="3" key="1">
    <citation type="submission" date="2024-04" db="EMBL/GenBank/DDBJ databases">
        <title>Salinicola lusitanus LLJ914,a marine bacterium isolated from the Okinawa Trough.</title>
        <authorList>
            <person name="Li J."/>
        </authorList>
    </citation>
    <scope>NUCLEOTIDE SEQUENCE [LARGE SCALE GENOMIC DNA]</scope>
</reference>
<keyword evidence="3" id="KW-1185">Reference proteome</keyword>
<feature type="compositionally biased region" description="Low complexity" evidence="1">
    <location>
        <begin position="72"/>
        <end position="93"/>
    </location>
</feature>
<accession>A0AAW0MDD0</accession>
<organism evidence="2 3">
    <name type="scientific">Mugilogobius chulae</name>
    <name type="common">yellowstripe goby</name>
    <dbReference type="NCBI Taxonomy" id="88201"/>
    <lineage>
        <taxon>Eukaryota</taxon>
        <taxon>Metazoa</taxon>
        <taxon>Chordata</taxon>
        <taxon>Craniata</taxon>
        <taxon>Vertebrata</taxon>
        <taxon>Euteleostomi</taxon>
        <taxon>Actinopterygii</taxon>
        <taxon>Neopterygii</taxon>
        <taxon>Teleostei</taxon>
        <taxon>Neoteleostei</taxon>
        <taxon>Acanthomorphata</taxon>
        <taxon>Gobiaria</taxon>
        <taxon>Gobiiformes</taxon>
        <taxon>Gobioidei</taxon>
        <taxon>Gobiidae</taxon>
        <taxon>Gobionellinae</taxon>
        <taxon>Mugilogobius</taxon>
    </lineage>
</organism>
<gene>
    <name evidence="2" type="ORF">WMY93_031975</name>
</gene>
<dbReference type="EMBL" id="JBBPFD010000702">
    <property type="protein sequence ID" value="KAK7877325.1"/>
    <property type="molecule type" value="Genomic_DNA"/>
</dbReference>
<sequence>MVTLPSSKDFQEHILLHNSAAPPVGLSRSFPGLMPHNLSAVRSPGYAPALGDPLPLPPLPADNEERTTPSWARPTAPCTPALTAAPRTPTWTV</sequence>
<evidence type="ECO:0000313" key="2">
    <source>
        <dbReference type="EMBL" id="KAK7877325.1"/>
    </source>
</evidence>
<dbReference type="Proteomes" id="UP001460270">
    <property type="component" value="Unassembled WGS sequence"/>
</dbReference>
<evidence type="ECO:0000256" key="1">
    <source>
        <dbReference type="SAM" id="MobiDB-lite"/>
    </source>
</evidence>
<evidence type="ECO:0000313" key="3">
    <source>
        <dbReference type="Proteomes" id="UP001460270"/>
    </source>
</evidence>
<protein>
    <submittedName>
        <fullName evidence="2">Uncharacterized protein</fullName>
    </submittedName>
</protein>
<feature type="region of interest" description="Disordered" evidence="1">
    <location>
        <begin position="46"/>
        <end position="93"/>
    </location>
</feature>
<dbReference type="AlphaFoldDB" id="A0AAW0MDD0"/>